<gene>
    <name evidence="1" type="ORF">BJ878DRAFT_481024</name>
</gene>
<keyword evidence="2" id="KW-1185">Reference proteome</keyword>
<organism evidence="1 2">
    <name type="scientific">Calycina marina</name>
    <dbReference type="NCBI Taxonomy" id="1763456"/>
    <lineage>
        <taxon>Eukaryota</taxon>
        <taxon>Fungi</taxon>
        <taxon>Dikarya</taxon>
        <taxon>Ascomycota</taxon>
        <taxon>Pezizomycotina</taxon>
        <taxon>Leotiomycetes</taxon>
        <taxon>Helotiales</taxon>
        <taxon>Pezizellaceae</taxon>
        <taxon>Calycina</taxon>
    </lineage>
</organism>
<sequence>MVWMTRKSSLADDLKSALRRWRPFDPGERDGLRDPGERWLSRDQLKLIIIGSNEVAGIIRQELRQIGVVSRCVPDKLAMVAHDEYATKWPKLVQHQGIYIRHKLVWENLFFVQPTKHVLSRSPEWWFLADSLGATHIFSGCFSTTLGRTSTASRNAADNCLRTLRQRLQPPDLLKRANIALPSSGEGLQHRDFIQRSLTTSKNSSPENKQQYHTVLLQRGRNPAATSSWRHRALIFIDAKHNEHLRRCLCHGYPLNNSSTHQLVHVPHQGVEFPSLDGISGSWGTGNR</sequence>
<dbReference type="EMBL" id="MU253970">
    <property type="protein sequence ID" value="KAG9243527.1"/>
    <property type="molecule type" value="Genomic_DNA"/>
</dbReference>
<evidence type="ECO:0000313" key="1">
    <source>
        <dbReference type="EMBL" id="KAG9243527.1"/>
    </source>
</evidence>
<evidence type="ECO:0000313" key="2">
    <source>
        <dbReference type="Proteomes" id="UP000887226"/>
    </source>
</evidence>
<dbReference type="AlphaFoldDB" id="A0A9P7Z1T7"/>
<name>A0A9P7Z1T7_9HELO</name>
<dbReference type="Proteomes" id="UP000887226">
    <property type="component" value="Unassembled WGS sequence"/>
</dbReference>
<comment type="caution">
    <text evidence="1">The sequence shown here is derived from an EMBL/GenBank/DDBJ whole genome shotgun (WGS) entry which is preliminary data.</text>
</comment>
<accession>A0A9P7Z1T7</accession>
<reference evidence="1" key="1">
    <citation type="journal article" date="2021" name="IMA Fungus">
        <title>Genomic characterization of three marine fungi, including Emericellopsis atlantica sp. nov. with signatures of a generalist lifestyle and marine biomass degradation.</title>
        <authorList>
            <person name="Hagestad O.C."/>
            <person name="Hou L."/>
            <person name="Andersen J.H."/>
            <person name="Hansen E.H."/>
            <person name="Altermark B."/>
            <person name="Li C."/>
            <person name="Kuhnert E."/>
            <person name="Cox R.J."/>
            <person name="Crous P.W."/>
            <person name="Spatafora J.W."/>
            <person name="Lail K."/>
            <person name="Amirebrahimi M."/>
            <person name="Lipzen A."/>
            <person name="Pangilinan J."/>
            <person name="Andreopoulos W."/>
            <person name="Hayes R.D."/>
            <person name="Ng V."/>
            <person name="Grigoriev I.V."/>
            <person name="Jackson S.A."/>
            <person name="Sutton T.D.S."/>
            <person name="Dobson A.D.W."/>
            <person name="Rama T."/>
        </authorList>
    </citation>
    <scope>NUCLEOTIDE SEQUENCE</scope>
    <source>
        <strain evidence="1">TRa3180A</strain>
    </source>
</reference>
<proteinExistence type="predicted"/>
<protein>
    <submittedName>
        <fullName evidence="1">Uncharacterized protein</fullName>
    </submittedName>
</protein>